<protein>
    <submittedName>
        <fullName evidence="3">Head GIN domain-containing protein</fullName>
    </submittedName>
</protein>
<keyword evidence="4" id="KW-1185">Reference proteome</keyword>
<dbReference type="PANTHER" id="PTHR39200">
    <property type="entry name" value="HYPOTHETICAL EXPORTED PROTEIN"/>
    <property type="match status" value="1"/>
</dbReference>
<dbReference type="RefSeq" id="WP_304600597.1">
    <property type="nucleotide sequence ID" value="NZ_JAUQYP010000001.1"/>
</dbReference>
<feature type="chain" id="PRO_5047178344" evidence="1">
    <location>
        <begin position="25"/>
        <end position="230"/>
    </location>
</feature>
<keyword evidence="1" id="KW-0732">Signal</keyword>
<gene>
    <name evidence="3" type="ORF">Q6348_07080</name>
</gene>
<evidence type="ECO:0000313" key="3">
    <source>
        <dbReference type="EMBL" id="MDO8106959.1"/>
    </source>
</evidence>
<evidence type="ECO:0000259" key="2">
    <source>
        <dbReference type="Pfam" id="PF10988"/>
    </source>
</evidence>
<dbReference type="Gene3D" id="2.160.20.120">
    <property type="match status" value="1"/>
</dbReference>
<dbReference type="PROSITE" id="PS51257">
    <property type="entry name" value="PROKAR_LIPOPROTEIN"/>
    <property type="match status" value="1"/>
</dbReference>
<evidence type="ECO:0000256" key="1">
    <source>
        <dbReference type="SAM" id="SignalP"/>
    </source>
</evidence>
<feature type="signal peptide" evidence="1">
    <location>
        <begin position="1"/>
        <end position="24"/>
    </location>
</feature>
<comment type="caution">
    <text evidence="3">The sequence shown here is derived from an EMBL/GenBank/DDBJ whole genome shotgun (WGS) entry which is preliminary data.</text>
</comment>
<name>A0ABT9D9M2_9CELL</name>
<dbReference type="PANTHER" id="PTHR39200:SF1">
    <property type="entry name" value="AUTO-TRANSPORTER ADHESIN HEAD GIN DOMAIN-CONTAINING PROTEIN-RELATED"/>
    <property type="match status" value="1"/>
</dbReference>
<feature type="domain" description="Putative auto-transporter adhesin head GIN" evidence="2">
    <location>
        <begin position="40"/>
        <end position="215"/>
    </location>
</feature>
<reference evidence="3 4" key="1">
    <citation type="submission" date="2023-07" db="EMBL/GenBank/DDBJ databases">
        <title>Description of novel actinomycetes strains, isolated from tidal flat sediment.</title>
        <authorList>
            <person name="Lu C."/>
        </authorList>
    </citation>
    <scope>NUCLEOTIDE SEQUENCE [LARGE SCALE GENOMIC DNA]</scope>
    <source>
        <strain evidence="3 4">SYSU T00b441</strain>
    </source>
</reference>
<proteinExistence type="predicted"/>
<organism evidence="3 4">
    <name type="scientific">Actinotalea lenta</name>
    <dbReference type="NCBI Taxonomy" id="3064654"/>
    <lineage>
        <taxon>Bacteria</taxon>
        <taxon>Bacillati</taxon>
        <taxon>Actinomycetota</taxon>
        <taxon>Actinomycetes</taxon>
        <taxon>Micrococcales</taxon>
        <taxon>Cellulomonadaceae</taxon>
        <taxon>Actinotalea</taxon>
    </lineage>
</organism>
<dbReference type="Pfam" id="PF10988">
    <property type="entry name" value="DUF2807"/>
    <property type="match status" value="1"/>
</dbReference>
<dbReference type="Proteomes" id="UP001232536">
    <property type="component" value="Unassembled WGS sequence"/>
</dbReference>
<sequence>MRGALVAVAAAVTALGLTGCAVVAGPQESEDRAVGDVAAVALATSGDLVVVRGDLPALTVTAARPALERLTSDVAGGRLTLGSTGTFMTGRIGYLLETSHLDRVTVQGSGDVTGSDVTGDVLEVVVQGSGDVSFDRVDARRVTVTVQGSGDVTLGGRSDELVVHVAGSGTVHAFELTVDSADVDIAGSGDVQASPSGTLRARIVGSGDVLYRGDPQVTSQVLGSGDLIRD</sequence>
<accession>A0ABT9D9M2</accession>
<evidence type="ECO:0000313" key="4">
    <source>
        <dbReference type="Proteomes" id="UP001232536"/>
    </source>
</evidence>
<dbReference type="InterPro" id="IPR021255">
    <property type="entry name" value="DUF2807"/>
</dbReference>
<dbReference type="EMBL" id="JAUQYP010000001">
    <property type="protein sequence ID" value="MDO8106959.1"/>
    <property type="molecule type" value="Genomic_DNA"/>
</dbReference>